<comment type="caution">
    <text evidence="1">The sequence shown here is derived from an EMBL/GenBank/DDBJ whole genome shotgun (WGS) entry which is preliminary data.</text>
</comment>
<evidence type="ECO:0000313" key="1">
    <source>
        <dbReference type="EMBL" id="KAB2498308.1"/>
    </source>
</evidence>
<evidence type="ECO:0000313" key="3">
    <source>
        <dbReference type="Proteomes" id="UP000309400"/>
    </source>
</evidence>
<reference evidence="1 4" key="2">
    <citation type="submission" date="2019-10" db="EMBL/GenBank/DDBJ databases">
        <title>Bacillus from the desert of Cuatro Cinegas, Coahuila.</title>
        <authorList>
            <person name="Olmedo-Alvarez G."/>
            <person name="Saldana S."/>
            <person name="Barcelo D."/>
        </authorList>
    </citation>
    <scope>NUCLEOTIDE SEQUENCE [LARGE SCALE GENOMIC DNA]</scope>
    <source>
        <strain evidence="1 4">CH101a_3T</strain>
    </source>
</reference>
<organism evidence="1 4">
    <name type="scientific">Bacillus cereus</name>
    <dbReference type="NCBI Taxonomy" id="1396"/>
    <lineage>
        <taxon>Bacteria</taxon>
        <taxon>Bacillati</taxon>
        <taxon>Bacillota</taxon>
        <taxon>Bacilli</taxon>
        <taxon>Bacillales</taxon>
        <taxon>Bacillaceae</taxon>
        <taxon>Bacillus</taxon>
        <taxon>Bacillus cereus group</taxon>
    </lineage>
</organism>
<evidence type="ECO:0000313" key="4">
    <source>
        <dbReference type="Proteomes" id="UP000477920"/>
    </source>
</evidence>
<name>A0AB34D800_BACCE</name>
<reference evidence="2 3" key="1">
    <citation type="submission" date="2019-06" db="EMBL/GenBank/DDBJ databases">
        <title>Biocontrol Bacillus strains from Vietnam.</title>
        <authorList>
            <person name="Borriss R."/>
            <person name="Lasch P."/>
            <person name="Thanh Tam L.T."/>
        </authorList>
    </citation>
    <scope>NUCLEOTIDE SEQUENCE [LARGE SCALE GENOMIC DNA]</scope>
    <source>
        <strain evidence="2 3">A8</strain>
    </source>
</reference>
<protein>
    <submittedName>
        <fullName evidence="1">Uncharacterized protein</fullName>
    </submittedName>
</protein>
<dbReference type="EMBL" id="WBPB01000027">
    <property type="protein sequence ID" value="KAB2498308.1"/>
    <property type="molecule type" value="Genomic_DNA"/>
</dbReference>
<gene>
    <name evidence="1" type="ORF">F8158_13075</name>
    <name evidence="2" type="ORF">FHG65_16175</name>
</gene>
<dbReference type="Proteomes" id="UP000477920">
    <property type="component" value="Unassembled WGS sequence"/>
</dbReference>
<accession>A0AB34D800</accession>
<sequence length="44" mass="5334">MQFGNKLTVFCTLIDNYCKNYSFYVFIYLFNQMNAFLVHNKVKL</sequence>
<proteinExistence type="predicted"/>
<dbReference type="AlphaFoldDB" id="A0AB34D800"/>
<dbReference type="Proteomes" id="UP000309400">
    <property type="component" value="Unassembled WGS sequence"/>
</dbReference>
<dbReference type="EMBL" id="VDDR01000007">
    <property type="protein sequence ID" value="TNB98402.1"/>
    <property type="molecule type" value="Genomic_DNA"/>
</dbReference>
<evidence type="ECO:0000313" key="2">
    <source>
        <dbReference type="EMBL" id="TNB98402.1"/>
    </source>
</evidence>